<dbReference type="AlphaFoldDB" id="A0A0D5C0T1"/>
<dbReference type="InterPro" id="IPR001789">
    <property type="entry name" value="Sig_transdc_resp-reg_receiver"/>
</dbReference>
<evidence type="ECO:0000259" key="3">
    <source>
        <dbReference type="PROSITE" id="PS50110"/>
    </source>
</evidence>
<dbReference type="CDD" id="cd17535">
    <property type="entry name" value="REC_NarL-like"/>
    <property type="match status" value="1"/>
</dbReference>
<gene>
    <name evidence="4" type="ORF">NADRNF5_0694</name>
</gene>
<dbReference type="PANTHER" id="PTHR44591">
    <property type="entry name" value="STRESS RESPONSE REGULATOR PROTEIN 1"/>
    <property type="match status" value="1"/>
</dbReference>
<evidence type="ECO:0000256" key="1">
    <source>
        <dbReference type="ARBA" id="ARBA00022553"/>
    </source>
</evidence>
<feature type="domain" description="Response regulatory" evidence="3">
    <location>
        <begin position="6"/>
        <end position="123"/>
    </location>
</feature>
<dbReference type="Gene3D" id="3.40.50.2300">
    <property type="match status" value="1"/>
</dbReference>
<reference evidence="5" key="1">
    <citation type="submission" date="2015-03" db="EMBL/GenBank/DDBJ databases">
        <title>Characterization of two novel Thaumarchaeota isolated from the Northern Adriatic Sea.</title>
        <authorList>
            <person name="Bayer B."/>
            <person name="Vojvoda J."/>
            <person name="Offre P."/>
            <person name="Srivastava A."/>
            <person name="Elisabeth N."/>
            <person name="Garcia J.A.L."/>
            <person name="Schleper C."/>
            <person name="Herndl G.J."/>
        </authorList>
    </citation>
    <scope>NUCLEOTIDE SEQUENCE [LARGE SCALE GENOMIC DNA]</scope>
    <source>
        <strain evidence="5">NF5</strain>
    </source>
</reference>
<dbReference type="PANTHER" id="PTHR44591:SF3">
    <property type="entry name" value="RESPONSE REGULATORY DOMAIN-CONTAINING PROTEIN"/>
    <property type="match status" value="1"/>
</dbReference>
<sequence>MRKFPIILIVDDSQAFRVFFRDTLKRTVKWARIVEAKDGYEGLKMYLKYKPDVILLDLKMPKLDGFKVLEAIVRDNMNTRVVVTSAYIDDQTSINELMKIGAFSYLPKPMNRMVLMKTITDVLNSGRKVDSKKKSPRDKRTSNSFVLNQNY</sequence>
<dbReference type="GeneID" id="24819924"/>
<dbReference type="Pfam" id="PF00072">
    <property type="entry name" value="Response_reg"/>
    <property type="match status" value="1"/>
</dbReference>
<keyword evidence="5" id="KW-1185">Reference proteome</keyword>
<protein>
    <submittedName>
        <fullName evidence="4">Response regulator receiver domain protein</fullName>
    </submittedName>
</protein>
<dbReference type="OrthoDB" id="2830at2157"/>
<dbReference type="RefSeq" id="WP_048115697.1">
    <property type="nucleotide sequence ID" value="NZ_CP011070.1"/>
</dbReference>
<dbReference type="PROSITE" id="PS50110">
    <property type="entry name" value="RESPONSE_REGULATORY"/>
    <property type="match status" value="1"/>
</dbReference>
<dbReference type="InterPro" id="IPR058245">
    <property type="entry name" value="NreC/VraR/RcsB-like_REC"/>
</dbReference>
<feature type="compositionally biased region" description="Polar residues" evidence="2">
    <location>
        <begin position="142"/>
        <end position="151"/>
    </location>
</feature>
<evidence type="ECO:0000256" key="2">
    <source>
        <dbReference type="SAM" id="MobiDB-lite"/>
    </source>
</evidence>
<dbReference type="STRING" id="1580092.NADRNF5_0694"/>
<feature type="compositionally biased region" description="Basic and acidic residues" evidence="2">
    <location>
        <begin position="127"/>
        <end position="141"/>
    </location>
</feature>
<dbReference type="SUPFAM" id="SSF52172">
    <property type="entry name" value="CheY-like"/>
    <property type="match status" value="1"/>
</dbReference>
<dbReference type="SMART" id="SM00448">
    <property type="entry name" value="REC"/>
    <property type="match status" value="1"/>
</dbReference>
<reference evidence="4 5" key="2">
    <citation type="journal article" date="2016" name="ISME J.">
        <title>Physiological and genomic characterization of two novel marine thaumarchaeal strains indicates niche differentiation.</title>
        <authorList>
            <person name="Bayer B."/>
            <person name="Vojvoda J."/>
            <person name="Offre P."/>
            <person name="Alves R.J."/>
            <person name="Elisabeth N.H."/>
            <person name="Garcia J.A."/>
            <person name="Volland J.M."/>
            <person name="Srivastava A."/>
            <person name="Schleper C."/>
            <person name="Herndl G.J."/>
        </authorList>
    </citation>
    <scope>NUCLEOTIDE SEQUENCE [LARGE SCALE GENOMIC DNA]</scope>
    <source>
        <strain evidence="4 5">NF5</strain>
    </source>
</reference>
<dbReference type="Proteomes" id="UP000032408">
    <property type="component" value="Chromosome"/>
</dbReference>
<name>A0A0D5C0T1_9ARCH</name>
<proteinExistence type="predicted"/>
<feature type="region of interest" description="Disordered" evidence="2">
    <location>
        <begin position="126"/>
        <end position="151"/>
    </location>
</feature>
<dbReference type="EMBL" id="CP011070">
    <property type="protein sequence ID" value="AJW70389.1"/>
    <property type="molecule type" value="Genomic_DNA"/>
</dbReference>
<dbReference type="KEGG" id="nin:NADRNF5_0694"/>
<evidence type="ECO:0000313" key="4">
    <source>
        <dbReference type="EMBL" id="AJW70389.1"/>
    </source>
</evidence>
<dbReference type="InterPro" id="IPR050595">
    <property type="entry name" value="Bact_response_regulator"/>
</dbReference>
<evidence type="ECO:0000313" key="5">
    <source>
        <dbReference type="Proteomes" id="UP000032408"/>
    </source>
</evidence>
<organism evidence="4 5">
    <name type="scientific">Nitrosopumilus adriaticus</name>
    <dbReference type="NCBI Taxonomy" id="1580092"/>
    <lineage>
        <taxon>Archaea</taxon>
        <taxon>Nitrososphaerota</taxon>
        <taxon>Nitrososphaeria</taxon>
        <taxon>Nitrosopumilales</taxon>
        <taxon>Nitrosopumilaceae</taxon>
        <taxon>Nitrosopumilus</taxon>
    </lineage>
</organism>
<accession>A0A0D5C0T1</accession>
<dbReference type="GO" id="GO:0000160">
    <property type="term" value="P:phosphorelay signal transduction system"/>
    <property type="evidence" value="ECO:0007669"/>
    <property type="project" value="InterPro"/>
</dbReference>
<keyword evidence="1" id="KW-0597">Phosphoprotein</keyword>
<dbReference type="InterPro" id="IPR011006">
    <property type="entry name" value="CheY-like_superfamily"/>
</dbReference>
<dbReference type="HOGENOM" id="CLU_000445_69_15_2"/>